<evidence type="ECO:0000313" key="10">
    <source>
        <dbReference type="EMBL" id="OAY62013.1"/>
    </source>
</evidence>
<feature type="region of interest" description="Disordered" evidence="7">
    <location>
        <begin position="469"/>
        <end position="505"/>
    </location>
</feature>
<dbReference type="PROSITE" id="PS50811">
    <property type="entry name" value="WRKY"/>
    <property type="match status" value="1"/>
</dbReference>
<dbReference type="FunFam" id="2.20.25.80:FF:000002">
    <property type="entry name" value="probable WRKY transcription factor 31"/>
    <property type="match status" value="1"/>
</dbReference>
<dbReference type="OMA" id="NHKMEAS"/>
<dbReference type="SMR" id="A0A140H8N8"/>
<dbReference type="GO" id="GO:0043565">
    <property type="term" value="F:sequence-specific DNA binding"/>
    <property type="evidence" value="ECO:0007669"/>
    <property type="project" value="InterPro"/>
</dbReference>
<evidence type="ECO:0000313" key="9">
    <source>
        <dbReference type="EMBL" id="AMO00402.1"/>
    </source>
</evidence>
<feature type="compositionally biased region" description="Basic and acidic residues" evidence="7">
    <location>
        <begin position="229"/>
        <end position="238"/>
    </location>
</feature>
<evidence type="ECO:0000256" key="1">
    <source>
        <dbReference type="ARBA" id="ARBA00004123"/>
    </source>
</evidence>
<dbReference type="PANTHER" id="PTHR31429:SF59">
    <property type="entry name" value="WRKY TRANSCRIPTION FACTOR 47-RELATED"/>
    <property type="match status" value="1"/>
</dbReference>
<evidence type="ECO:0000313" key="11">
    <source>
        <dbReference type="Proteomes" id="UP000091857"/>
    </source>
</evidence>
<evidence type="ECO:0000256" key="5">
    <source>
        <dbReference type="ARBA" id="ARBA00023242"/>
    </source>
</evidence>
<dbReference type="Gene3D" id="2.20.25.80">
    <property type="entry name" value="WRKY domain"/>
    <property type="match status" value="1"/>
</dbReference>
<evidence type="ECO:0000256" key="7">
    <source>
        <dbReference type="SAM" id="MobiDB-lite"/>
    </source>
</evidence>
<keyword evidence="6" id="KW-0175">Coiled coil</keyword>
<dbReference type="EMBL" id="KT827609">
    <property type="protein sequence ID" value="AMO00402.1"/>
    <property type="molecule type" value="mRNA"/>
</dbReference>
<keyword evidence="5" id="KW-0539">Nucleus</keyword>
<accession>A0A140H8N8</accession>
<organism evidence="9">
    <name type="scientific">Manihot esculenta</name>
    <name type="common">Cassava</name>
    <name type="synonym">Jatropha manihot</name>
    <dbReference type="NCBI Taxonomy" id="3983"/>
    <lineage>
        <taxon>Eukaryota</taxon>
        <taxon>Viridiplantae</taxon>
        <taxon>Streptophyta</taxon>
        <taxon>Embryophyta</taxon>
        <taxon>Tracheophyta</taxon>
        <taxon>Spermatophyta</taxon>
        <taxon>Magnoliopsida</taxon>
        <taxon>eudicotyledons</taxon>
        <taxon>Gunneridae</taxon>
        <taxon>Pentapetalae</taxon>
        <taxon>rosids</taxon>
        <taxon>fabids</taxon>
        <taxon>Malpighiales</taxon>
        <taxon>Euphorbiaceae</taxon>
        <taxon>Crotonoideae</taxon>
        <taxon>Manihoteae</taxon>
        <taxon>Manihot</taxon>
    </lineage>
</organism>
<keyword evidence="11" id="KW-1185">Reference proteome</keyword>
<dbReference type="Gramene" id="Manes.01G235400.1.v8.1">
    <property type="protein sequence ID" value="Manes.01G235400.1.v8.1.CDS"/>
    <property type="gene ID" value="Manes.01G235400.v8.1"/>
</dbReference>
<dbReference type="InterPro" id="IPR044810">
    <property type="entry name" value="WRKY_plant"/>
</dbReference>
<dbReference type="SUPFAM" id="SSF118290">
    <property type="entry name" value="WRKY DNA-binding domain"/>
    <property type="match status" value="1"/>
</dbReference>
<feature type="compositionally biased region" description="Basic and acidic residues" evidence="7">
    <location>
        <begin position="23"/>
        <end position="45"/>
    </location>
</feature>
<dbReference type="AlphaFoldDB" id="A0A140H8N8"/>
<keyword evidence="4" id="KW-0804">Transcription</keyword>
<feature type="region of interest" description="Disordered" evidence="7">
    <location>
        <begin position="1"/>
        <end position="45"/>
    </location>
</feature>
<feature type="domain" description="WRKY" evidence="8">
    <location>
        <begin position="256"/>
        <end position="322"/>
    </location>
</feature>
<dbReference type="PANTHER" id="PTHR31429">
    <property type="entry name" value="WRKY TRANSCRIPTION FACTOR 36-RELATED"/>
    <property type="match status" value="1"/>
</dbReference>
<evidence type="ECO:0000256" key="2">
    <source>
        <dbReference type="ARBA" id="ARBA00023015"/>
    </source>
</evidence>
<comment type="subcellular location">
    <subcellularLocation>
        <location evidence="1">Nucleus</location>
    </subcellularLocation>
</comment>
<sequence length="505" mass="54267">MDQQGRELTFFHSGDFLRQNPDLSDRSTDNSVDRGKSNVKEVDFFSSDRTENLPLDQEMKDGSKSAIVVSVVNTRLNLLTSSSGISETADGKKSNNELKKLQAELDRQHDDNKKLRSMLDQITKSYKELQVHLLMAMQKQAQGNRGEQKGELNGIASSIKSAQQFMNPRPFAALDVNNPSASVDKAQDLSSASPTNTTESMSQINPGKQVSKEAGLDQTSQSWGSPKSPRLEPGKCEEQVPEVPFRKARVSVRARSEAPLITDGCQWRKYGQKMAKGNPCPRAYYRCTMAVGCPVRKQVQRCAEDKTILTTTYEGNHNHPLPPAATGMANTTSAAAAMLLSGSTASREGLTSTSSFFPSLPYASTMATLSSSAPFPTITLDLTQSPNSVPFLRAPLSTTFPLPLHGYPQLLGHPMYVPPKLPAAAAAIPSVQLRQRHASMVETVTAAIASDPNFTAVLAAAISSVIGTQRSNDGSSSNVSAPNGGVSGLPGSPQFPQSCTTFSTN</sequence>
<reference evidence="9" key="1">
    <citation type="journal article" date="2016" name="Front. Plant Sci.">
        <title>Genome-Wide Identification and Expression Analysis of the WRKY Gene Family in Cassava.</title>
        <authorList>
            <person name="Wei Y."/>
            <person name="Shi H."/>
            <person name="Xia Z."/>
            <person name="Tie W."/>
            <person name="Ding Z."/>
            <person name="Yan Y."/>
            <person name="Wang W."/>
            <person name="Hu W."/>
            <person name="Li K."/>
        </authorList>
    </citation>
    <scope>NUCLEOTIDE SEQUENCE</scope>
</reference>
<evidence type="ECO:0000256" key="3">
    <source>
        <dbReference type="ARBA" id="ARBA00023125"/>
    </source>
</evidence>
<dbReference type="EMBL" id="CM004387">
    <property type="protein sequence ID" value="OAY62013.1"/>
    <property type="molecule type" value="Genomic_DNA"/>
</dbReference>
<feature type="compositionally biased region" description="Polar residues" evidence="7">
    <location>
        <begin position="469"/>
        <end position="481"/>
    </location>
</feature>
<protein>
    <submittedName>
        <fullName evidence="9">WRKY transcription factor 34</fullName>
    </submittedName>
</protein>
<dbReference type="GO" id="GO:0003700">
    <property type="term" value="F:DNA-binding transcription factor activity"/>
    <property type="evidence" value="ECO:0007669"/>
    <property type="project" value="InterPro"/>
</dbReference>
<dbReference type="GO" id="GO:0005634">
    <property type="term" value="C:nucleus"/>
    <property type="evidence" value="ECO:0007669"/>
    <property type="project" value="UniProtKB-SubCell"/>
</dbReference>
<name>A0A140H8N8_MANES</name>
<evidence type="ECO:0000256" key="6">
    <source>
        <dbReference type="SAM" id="Coils"/>
    </source>
</evidence>
<gene>
    <name evidence="10" type="ORF">MANES_01G235400</name>
</gene>
<reference evidence="10 11" key="2">
    <citation type="submission" date="2016-02" db="EMBL/GenBank/DDBJ databases">
        <title>WGS assembly of Manihot esculenta.</title>
        <authorList>
            <person name="Bredeson J.V."/>
            <person name="Prochnik S.E."/>
            <person name="Lyons J.B."/>
            <person name="Schmutz J."/>
            <person name="Grimwood J."/>
            <person name="Vrebalov J."/>
            <person name="Bart R.S."/>
            <person name="Amuge T."/>
            <person name="Ferguson M.E."/>
            <person name="Green R."/>
            <person name="Putnam N."/>
            <person name="Stites J."/>
            <person name="Rounsley S."/>
            <person name="Rokhsar D.S."/>
        </authorList>
    </citation>
    <scope>NUCLEOTIDE SEQUENCE [LARGE SCALE GENOMIC DNA]</scope>
    <source>
        <strain evidence="11">cv. AM560-2</strain>
        <tissue evidence="10">Leaf</tissue>
    </source>
</reference>
<dbReference type="InterPro" id="IPR036576">
    <property type="entry name" value="WRKY_dom_sf"/>
</dbReference>
<dbReference type="InterPro" id="IPR003657">
    <property type="entry name" value="WRKY_dom"/>
</dbReference>
<feature type="compositionally biased region" description="Polar residues" evidence="7">
    <location>
        <begin position="188"/>
        <end position="208"/>
    </location>
</feature>
<dbReference type="Pfam" id="PF03106">
    <property type="entry name" value="WRKY"/>
    <property type="match status" value="1"/>
</dbReference>
<keyword evidence="2" id="KW-0805">Transcription regulation</keyword>
<evidence type="ECO:0000256" key="4">
    <source>
        <dbReference type="ARBA" id="ARBA00023163"/>
    </source>
</evidence>
<feature type="compositionally biased region" description="Polar residues" evidence="7">
    <location>
        <begin position="494"/>
        <end position="505"/>
    </location>
</feature>
<feature type="region of interest" description="Disordered" evidence="7">
    <location>
        <begin position="182"/>
        <end position="242"/>
    </location>
</feature>
<dbReference type="SMART" id="SM00774">
    <property type="entry name" value="WRKY"/>
    <property type="match status" value="1"/>
</dbReference>
<keyword evidence="3" id="KW-0238">DNA-binding</keyword>
<feature type="coiled-coil region" evidence="6">
    <location>
        <begin position="91"/>
        <end position="118"/>
    </location>
</feature>
<evidence type="ECO:0000259" key="8">
    <source>
        <dbReference type="PROSITE" id="PS50811"/>
    </source>
</evidence>
<proteinExistence type="evidence at transcript level"/>
<dbReference type="Proteomes" id="UP000091857">
    <property type="component" value="Chromosome 1"/>
</dbReference>